<dbReference type="Proteomes" id="UP000789572">
    <property type="component" value="Unassembled WGS sequence"/>
</dbReference>
<evidence type="ECO:0000313" key="1">
    <source>
        <dbReference type="EMBL" id="CAG8655929.1"/>
    </source>
</evidence>
<dbReference type="AlphaFoldDB" id="A0A9N9H8Y2"/>
<proteinExistence type="predicted"/>
<gene>
    <name evidence="1" type="ORF">POCULU_LOCUS10202</name>
</gene>
<name>A0A9N9H8Y2_9GLOM</name>
<feature type="non-terminal residue" evidence="1">
    <location>
        <position position="63"/>
    </location>
</feature>
<keyword evidence="2" id="KW-1185">Reference proteome</keyword>
<dbReference type="EMBL" id="CAJVPJ010004817">
    <property type="protein sequence ID" value="CAG8655929.1"/>
    <property type="molecule type" value="Genomic_DNA"/>
</dbReference>
<comment type="caution">
    <text evidence="1">The sequence shown here is derived from an EMBL/GenBank/DDBJ whole genome shotgun (WGS) entry which is preliminary data.</text>
</comment>
<organism evidence="1 2">
    <name type="scientific">Paraglomus occultum</name>
    <dbReference type="NCBI Taxonomy" id="144539"/>
    <lineage>
        <taxon>Eukaryota</taxon>
        <taxon>Fungi</taxon>
        <taxon>Fungi incertae sedis</taxon>
        <taxon>Mucoromycota</taxon>
        <taxon>Glomeromycotina</taxon>
        <taxon>Glomeromycetes</taxon>
        <taxon>Paraglomerales</taxon>
        <taxon>Paraglomeraceae</taxon>
        <taxon>Paraglomus</taxon>
    </lineage>
</organism>
<dbReference type="OrthoDB" id="2443937at2759"/>
<evidence type="ECO:0000313" key="2">
    <source>
        <dbReference type="Proteomes" id="UP000789572"/>
    </source>
</evidence>
<accession>A0A9N9H8Y2</accession>
<sequence length="63" mass="7482">MLTLLAETWMISLKKQLENWSKDSNILQTAKNKATKMWINLNKTIKRKEIKAFIDKQDLKFAE</sequence>
<reference evidence="1" key="1">
    <citation type="submission" date="2021-06" db="EMBL/GenBank/DDBJ databases">
        <authorList>
            <person name="Kallberg Y."/>
            <person name="Tangrot J."/>
            <person name="Rosling A."/>
        </authorList>
    </citation>
    <scope>NUCLEOTIDE SEQUENCE</scope>
    <source>
        <strain evidence="1">IA702</strain>
    </source>
</reference>
<protein>
    <submittedName>
        <fullName evidence="1">10712_t:CDS:1</fullName>
    </submittedName>
</protein>